<evidence type="ECO:0000313" key="3">
    <source>
        <dbReference type="EMBL" id="GFH46568.1"/>
    </source>
</evidence>
<dbReference type="EMBL" id="BLLK01000022">
    <property type="protein sequence ID" value="GFH46568.1"/>
    <property type="molecule type" value="Genomic_DNA"/>
</dbReference>
<keyword evidence="4" id="KW-1185">Reference proteome</keyword>
<feature type="region of interest" description="Disordered" evidence="1">
    <location>
        <begin position="46"/>
        <end position="83"/>
    </location>
</feature>
<accession>A0AAD3CIN3</accession>
<dbReference type="AlphaFoldDB" id="A0AAD3CIN3"/>
<organism evidence="3 4">
    <name type="scientific">Chaetoceros tenuissimus</name>
    <dbReference type="NCBI Taxonomy" id="426638"/>
    <lineage>
        <taxon>Eukaryota</taxon>
        <taxon>Sar</taxon>
        <taxon>Stramenopiles</taxon>
        <taxon>Ochrophyta</taxon>
        <taxon>Bacillariophyta</taxon>
        <taxon>Coscinodiscophyceae</taxon>
        <taxon>Chaetocerotophycidae</taxon>
        <taxon>Chaetocerotales</taxon>
        <taxon>Chaetocerotaceae</taxon>
        <taxon>Chaetoceros</taxon>
    </lineage>
</organism>
<name>A0AAD3CIN3_9STRA</name>
<evidence type="ECO:0000256" key="2">
    <source>
        <dbReference type="SAM" id="SignalP"/>
    </source>
</evidence>
<sequence length="318" mass="34517">MKFQYSAAALFLATLTSSVNAFAPINSSTRSITNFNNDMNTALHMAEGKKKRRRRKKSPAPTSDLIPGMDAPSSDNPPSIDELKSIANFTPSQKAQPSSTDLNAAVPSTNLSPVGDGLLEQNQDSTLVELPDIRDALKAKELKKMEEQEAEMKARPKIDRKDRKAMLQLLEEQPYADADDSYFLEEEYGTVSALLGEGAKPFLGIPPGPLQVGHFIGALGIILCAFVEYPGFPLTNLPTPLRDALQGGLFTIYLVNAGLAVLATFKAAERGQSAGLWAVKTFSVGGLALDQLTQLPTLKQVEEMENRKGARALKKNRK</sequence>
<feature type="signal peptide" evidence="2">
    <location>
        <begin position="1"/>
        <end position="21"/>
    </location>
</feature>
<reference evidence="3 4" key="1">
    <citation type="journal article" date="2021" name="Sci. Rep.">
        <title>The genome of the diatom Chaetoceros tenuissimus carries an ancient integrated fragment of an extant virus.</title>
        <authorList>
            <person name="Hongo Y."/>
            <person name="Kimura K."/>
            <person name="Takaki Y."/>
            <person name="Yoshida Y."/>
            <person name="Baba S."/>
            <person name="Kobayashi G."/>
            <person name="Nagasaki K."/>
            <person name="Hano T."/>
            <person name="Tomaru Y."/>
        </authorList>
    </citation>
    <scope>NUCLEOTIDE SEQUENCE [LARGE SCALE GENOMIC DNA]</scope>
    <source>
        <strain evidence="3 4">NIES-3715</strain>
    </source>
</reference>
<proteinExistence type="predicted"/>
<feature type="compositionally biased region" description="Basic residues" evidence="1">
    <location>
        <begin position="49"/>
        <end position="58"/>
    </location>
</feature>
<gene>
    <name evidence="3" type="ORF">CTEN210_03042</name>
</gene>
<evidence type="ECO:0000256" key="1">
    <source>
        <dbReference type="SAM" id="MobiDB-lite"/>
    </source>
</evidence>
<comment type="caution">
    <text evidence="3">The sequence shown here is derived from an EMBL/GenBank/DDBJ whole genome shotgun (WGS) entry which is preliminary data.</text>
</comment>
<feature type="chain" id="PRO_5042252448" evidence="2">
    <location>
        <begin position="22"/>
        <end position="318"/>
    </location>
</feature>
<dbReference type="Proteomes" id="UP001054902">
    <property type="component" value="Unassembled WGS sequence"/>
</dbReference>
<protein>
    <submittedName>
        <fullName evidence="3">Uncharacterized protein</fullName>
    </submittedName>
</protein>
<evidence type="ECO:0000313" key="4">
    <source>
        <dbReference type="Proteomes" id="UP001054902"/>
    </source>
</evidence>
<keyword evidence="2" id="KW-0732">Signal</keyword>